<dbReference type="EMBL" id="JBHSLD010000001">
    <property type="protein sequence ID" value="MFC5379326.1"/>
    <property type="molecule type" value="Genomic_DNA"/>
</dbReference>
<dbReference type="RefSeq" id="WP_340266563.1">
    <property type="nucleotide sequence ID" value="NZ_JBBEOG010000001.1"/>
</dbReference>
<organism evidence="2 3">
    <name type="scientific">Aquipuribacter nitratireducens</name>
    <dbReference type="NCBI Taxonomy" id="650104"/>
    <lineage>
        <taxon>Bacteria</taxon>
        <taxon>Bacillati</taxon>
        <taxon>Actinomycetota</taxon>
        <taxon>Actinomycetes</taxon>
        <taxon>Micrococcales</taxon>
        <taxon>Intrasporangiaceae</taxon>
        <taxon>Aquipuribacter</taxon>
    </lineage>
</organism>
<gene>
    <name evidence="2" type="primary">drmC</name>
    <name evidence="2" type="ORF">ACFPJ6_00830</name>
</gene>
<protein>
    <submittedName>
        <fullName evidence="2">DISARM system phospholipase D-like protein DrmC</fullName>
    </submittedName>
</protein>
<reference evidence="3" key="1">
    <citation type="journal article" date="2019" name="Int. J. Syst. Evol. Microbiol.">
        <title>The Global Catalogue of Microorganisms (GCM) 10K type strain sequencing project: providing services to taxonomists for standard genome sequencing and annotation.</title>
        <authorList>
            <consortium name="The Broad Institute Genomics Platform"/>
            <consortium name="The Broad Institute Genome Sequencing Center for Infectious Disease"/>
            <person name="Wu L."/>
            <person name="Ma J."/>
        </authorList>
    </citation>
    <scope>NUCLEOTIDE SEQUENCE [LARGE SCALE GENOMIC DNA]</scope>
    <source>
        <strain evidence="3">CCUG 43114</strain>
    </source>
</reference>
<evidence type="ECO:0000313" key="2">
    <source>
        <dbReference type="EMBL" id="MFC5379326.1"/>
    </source>
</evidence>
<name>A0ABW0GLJ6_9MICO</name>
<dbReference type="Gene3D" id="3.30.870.10">
    <property type="entry name" value="Endonuclease Chain A"/>
    <property type="match status" value="1"/>
</dbReference>
<dbReference type="Proteomes" id="UP001596122">
    <property type="component" value="Unassembled WGS sequence"/>
</dbReference>
<dbReference type="InterPro" id="IPR047955">
    <property type="entry name" value="DrmC-like"/>
</dbReference>
<dbReference type="NCBIfam" id="NF038319">
    <property type="entry name" value="DISARM_DrmC_I"/>
    <property type="match status" value="1"/>
</dbReference>
<evidence type="ECO:0000313" key="3">
    <source>
        <dbReference type="Proteomes" id="UP001596122"/>
    </source>
</evidence>
<dbReference type="SUPFAM" id="SSF56024">
    <property type="entry name" value="Phospholipase D/nuclease"/>
    <property type="match status" value="1"/>
</dbReference>
<feature type="domain" description="PLD phosphodiesterase" evidence="1">
    <location>
        <begin position="171"/>
        <end position="198"/>
    </location>
</feature>
<dbReference type="PROSITE" id="PS50035">
    <property type="entry name" value="PLD"/>
    <property type="match status" value="1"/>
</dbReference>
<proteinExistence type="predicted"/>
<keyword evidence="3" id="KW-1185">Reference proteome</keyword>
<accession>A0ABW0GLJ6</accession>
<sequence>MRALGAFLTVSEADSVAARLVAGESFTGALAAIGPARRPEVTRLASDAGLRHDPQTLAVVLRAIAGARDADTDIGTLWTMPGHLAQTSPLTTSIVRLVAGARTSIVCSTFNFQETSGLWEGLRAAAGRPEIDLRVYVDARASDGSSGPSSSEISKNLRPGVVLQTRPFEGKAVRNHAKLVCVDHRFLVVTSANFSWSAEYGNVELGITIDNPGIAASVERELRRAEERLYKVVPS</sequence>
<comment type="caution">
    <text evidence="2">The sequence shown here is derived from an EMBL/GenBank/DDBJ whole genome shotgun (WGS) entry which is preliminary data.</text>
</comment>
<dbReference type="InterPro" id="IPR001736">
    <property type="entry name" value="PLipase_D/transphosphatidylase"/>
</dbReference>
<dbReference type="Pfam" id="PF13091">
    <property type="entry name" value="PLDc_2"/>
    <property type="match status" value="1"/>
</dbReference>
<evidence type="ECO:0000259" key="1">
    <source>
        <dbReference type="PROSITE" id="PS50035"/>
    </source>
</evidence>
<dbReference type="InterPro" id="IPR025202">
    <property type="entry name" value="PLD-like_dom"/>
</dbReference>